<evidence type="ECO:0000313" key="2">
    <source>
        <dbReference type="Proteomes" id="UP000000245"/>
    </source>
</evidence>
<dbReference type="RefSeq" id="WP_007421817.1">
    <property type="nucleotide sequence ID" value="NC_009484.1"/>
</dbReference>
<accession>A5FYB2</accession>
<dbReference type="STRING" id="349163.Acry_1383"/>
<protein>
    <submittedName>
        <fullName evidence="1">Uncharacterized protein</fullName>
    </submittedName>
</protein>
<name>A5FYB2_ACICJ</name>
<dbReference type="Proteomes" id="UP000000245">
    <property type="component" value="Chromosome"/>
</dbReference>
<reference evidence="1 2" key="1">
    <citation type="submission" date="2007-05" db="EMBL/GenBank/DDBJ databases">
        <title>Complete sequence of chromosome of Acidiphilium cryptum JF-5.</title>
        <authorList>
            <consortium name="US DOE Joint Genome Institute"/>
            <person name="Copeland A."/>
            <person name="Lucas S."/>
            <person name="Lapidus A."/>
            <person name="Barry K."/>
            <person name="Detter J.C."/>
            <person name="Glavina del Rio T."/>
            <person name="Hammon N."/>
            <person name="Israni S."/>
            <person name="Dalin E."/>
            <person name="Tice H."/>
            <person name="Pitluck S."/>
            <person name="Sims D."/>
            <person name="Brettin T."/>
            <person name="Bruce D."/>
            <person name="Han C."/>
            <person name="Schmutz J."/>
            <person name="Larimer F."/>
            <person name="Land M."/>
            <person name="Hauser L."/>
            <person name="Kyrpides N."/>
            <person name="Kim E."/>
            <person name="Magnuson T."/>
            <person name="Richardson P."/>
        </authorList>
    </citation>
    <scope>NUCLEOTIDE SEQUENCE [LARGE SCALE GENOMIC DNA]</scope>
    <source>
        <strain evidence="1 2">JF-5</strain>
    </source>
</reference>
<evidence type="ECO:0000313" key="1">
    <source>
        <dbReference type="EMBL" id="ABQ30594.1"/>
    </source>
</evidence>
<keyword evidence="2" id="KW-1185">Reference proteome</keyword>
<dbReference type="HOGENOM" id="CLU_2271258_0_0_5"/>
<gene>
    <name evidence="1" type="ordered locus">Acry_1383</name>
</gene>
<sequence length="102" mass="11094">MSGAMAERRRLLGRRLELVGVMCGLNAEALRVLQNLAAIEIDIQRLEAEDDGDAPPAPEQLRAATDEAAALRDAQAACEMRIETVEAEMSEIDRLLAAMTDD</sequence>
<proteinExistence type="predicted"/>
<dbReference type="AlphaFoldDB" id="A5FYB2"/>
<organism evidence="1 2">
    <name type="scientific">Acidiphilium cryptum (strain JF-5)</name>
    <dbReference type="NCBI Taxonomy" id="349163"/>
    <lineage>
        <taxon>Bacteria</taxon>
        <taxon>Pseudomonadati</taxon>
        <taxon>Pseudomonadota</taxon>
        <taxon>Alphaproteobacteria</taxon>
        <taxon>Acetobacterales</taxon>
        <taxon>Acidocellaceae</taxon>
        <taxon>Acidiphilium</taxon>
    </lineage>
</organism>
<dbReference type="EMBL" id="CP000697">
    <property type="protein sequence ID" value="ABQ30594.1"/>
    <property type="molecule type" value="Genomic_DNA"/>
</dbReference>
<dbReference type="KEGG" id="acr:Acry_1383"/>